<proteinExistence type="predicted"/>
<accession>A0ABT8XL88</accession>
<evidence type="ECO:0008006" key="3">
    <source>
        <dbReference type="Google" id="ProtNLM"/>
    </source>
</evidence>
<name>A0ABT8XL88_9HYPH</name>
<keyword evidence="2" id="KW-1185">Reference proteome</keyword>
<dbReference type="EMBL" id="WHSC02000013">
    <property type="protein sequence ID" value="MDO6124492.1"/>
    <property type="molecule type" value="Genomic_DNA"/>
</dbReference>
<gene>
    <name evidence="1" type="ORF">GB928_025185</name>
</gene>
<protein>
    <recommendedName>
        <fullName evidence="3">Phage tail protein</fullName>
    </recommendedName>
</protein>
<sequence length="758" mass="86365">MLYLNPPFFEYEGVVVGRDYSDPKQFWYYPNRPRIGTDEQGRPAVRLIVYKEILENLEATDDEVAAGFLLFDTVLDWEPERLKRVAARIKDEMDLDDLPRLAPLQYRSGRVRMTFLDRKSPLPGDPPPGEDVPDSEWVSFLESSGVPSLYADNRAIFSVELTAKGTRFILGSFDGFIPAGVVYELNYVAMQRAYNVKVEADWNLVYEYIRDYEQDRFFFWNDEIEKIVEKLEEERIIKFTASIEGVGDEGMEGEYAEVRKQLTQFIYEKFFEPKINPKALLDRDTPGSIVALLSGVRDTGLPMQFGGSKRELNVEQRRSFEADVSTYRAVERMIAPQGHLSMFWEDFNLSRDQVITVVDEKDDVWRISELGVTAVANFDDNAVAHIVVDIVYGGLTDGRPAQDARTFSLVLDKEHRKGTVRNWYDPDVGARFHYRFTVAFGPGAVVGDDVLVTSEWMEAEGREVTVDPRMLIEQRSYEFQRSSLLKGRFPEVLVRLKYTDPQTGWQYDRAKLLNDETPSWTAEFRVRKGAPLAAAYDAQFVSEDGTINQADRPAGTLVTLNDPRENLVKIKLMVADRQNFQHAIVNLEHADPDHDIFESETVVITTDDVNGDHEWQFRRAPGARARYRYNFILLKTDGSLLETDWVETEAPSLMIGDRTARIWSIRPQLVGPALAQNGLERITVALAYEDAGNDYRAAKDLVFAAPGEAGSLDLNLKNPALRDYTYSVIYKRTNGFDRRVGPVSSRDTFPVISTVPPT</sequence>
<comment type="caution">
    <text evidence="1">The sequence shown here is derived from an EMBL/GenBank/DDBJ whole genome shotgun (WGS) entry which is preliminary data.</text>
</comment>
<dbReference type="Proteomes" id="UP001177080">
    <property type="component" value="Unassembled WGS sequence"/>
</dbReference>
<organism evidence="1 2">
    <name type="scientific">Shinella curvata</name>
    <dbReference type="NCBI Taxonomy" id="1817964"/>
    <lineage>
        <taxon>Bacteria</taxon>
        <taxon>Pseudomonadati</taxon>
        <taxon>Pseudomonadota</taxon>
        <taxon>Alphaproteobacteria</taxon>
        <taxon>Hyphomicrobiales</taxon>
        <taxon>Rhizobiaceae</taxon>
        <taxon>Shinella</taxon>
    </lineage>
</organism>
<evidence type="ECO:0000313" key="2">
    <source>
        <dbReference type="Proteomes" id="UP001177080"/>
    </source>
</evidence>
<evidence type="ECO:0000313" key="1">
    <source>
        <dbReference type="EMBL" id="MDO6124492.1"/>
    </source>
</evidence>
<dbReference type="RefSeq" id="WP_244763600.1">
    <property type="nucleotide sequence ID" value="NZ_JALJCJ010000008.1"/>
</dbReference>
<reference evidence="1" key="1">
    <citation type="submission" date="2022-04" db="EMBL/GenBank/DDBJ databases">
        <title>Shinella lacus sp. nov., a novel member of the genus Shinella from water.</title>
        <authorList>
            <person name="Deng Y."/>
        </authorList>
    </citation>
    <scope>NUCLEOTIDE SEQUENCE</scope>
    <source>
        <strain evidence="1">JCM 31239</strain>
    </source>
</reference>